<dbReference type="PANTHER" id="PTHR33067:SF35">
    <property type="entry name" value="ASPARTIC PEPTIDASE DDI1-TYPE DOMAIN-CONTAINING PROTEIN"/>
    <property type="match status" value="1"/>
</dbReference>
<dbReference type="CDD" id="cd00303">
    <property type="entry name" value="retropepsin_like"/>
    <property type="match status" value="1"/>
</dbReference>
<accession>A0AAV2CI34</accession>
<dbReference type="PANTHER" id="PTHR33067">
    <property type="entry name" value="RNA-DIRECTED DNA POLYMERASE-RELATED"/>
    <property type="match status" value="1"/>
</dbReference>
<evidence type="ECO:0000313" key="1">
    <source>
        <dbReference type="EMBL" id="CAL1355400.1"/>
    </source>
</evidence>
<sequence>MEEVAMVSVSEVASASIGYGGFPPKLRYPVIFTIPCTFVDKIFWNPLADLGSSINIMPTRIYNDLNLGPLTPTKMRIELANRSVVKPRGIIENILVKCAHFVYPVDFVVLDTEGYEASIILGRPFLAMARNIIDVSGIKITLRFGEGEISYKITLIPNFHKYYKWDDVKKDCEPVTPPTTPPSSPKIEWFNMVSHVDPHDYQFERGNDFCKNMKKSGKEKSSCKMQTQELFKVSHLFGDHGRKL</sequence>
<dbReference type="EMBL" id="OZ034813">
    <property type="protein sequence ID" value="CAL1355400.1"/>
    <property type="molecule type" value="Genomic_DNA"/>
</dbReference>
<keyword evidence="2" id="KW-1185">Reference proteome</keyword>
<proteinExistence type="predicted"/>
<dbReference type="Gene3D" id="2.40.70.10">
    <property type="entry name" value="Acid Proteases"/>
    <property type="match status" value="1"/>
</dbReference>
<organism evidence="1 2">
    <name type="scientific">Linum trigynum</name>
    <dbReference type="NCBI Taxonomy" id="586398"/>
    <lineage>
        <taxon>Eukaryota</taxon>
        <taxon>Viridiplantae</taxon>
        <taxon>Streptophyta</taxon>
        <taxon>Embryophyta</taxon>
        <taxon>Tracheophyta</taxon>
        <taxon>Spermatophyta</taxon>
        <taxon>Magnoliopsida</taxon>
        <taxon>eudicotyledons</taxon>
        <taxon>Gunneridae</taxon>
        <taxon>Pentapetalae</taxon>
        <taxon>rosids</taxon>
        <taxon>fabids</taxon>
        <taxon>Malpighiales</taxon>
        <taxon>Linaceae</taxon>
        <taxon>Linum</taxon>
    </lineage>
</organism>
<dbReference type="Proteomes" id="UP001497516">
    <property type="component" value="Chromosome 1"/>
</dbReference>
<dbReference type="InterPro" id="IPR021109">
    <property type="entry name" value="Peptidase_aspartic_dom_sf"/>
</dbReference>
<name>A0AAV2CI34_9ROSI</name>
<protein>
    <submittedName>
        <fullName evidence="1">Uncharacterized protein</fullName>
    </submittedName>
</protein>
<dbReference type="AlphaFoldDB" id="A0AAV2CI34"/>
<reference evidence="1 2" key="1">
    <citation type="submission" date="2024-04" db="EMBL/GenBank/DDBJ databases">
        <authorList>
            <person name="Fracassetti M."/>
        </authorList>
    </citation>
    <scope>NUCLEOTIDE SEQUENCE [LARGE SCALE GENOMIC DNA]</scope>
</reference>
<evidence type="ECO:0000313" key="2">
    <source>
        <dbReference type="Proteomes" id="UP001497516"/>
    </source>
</evidence>
<gene>
    <name evidence="1" type="ORF">LTRI10_LOCUS3166</name>
</gene>